<keyword evidence="2" id="KW-1185">Reference proteome</keyword>
<accession>A0A2V3ZGT2</accession>
<gene>
    <name evidence="1" type="ORF">DIT71_14160</name>
</gene>
<dbReference type="Proteomes" id="UP000253987">
    <property type="component" value="Unassembled WGS sequence"/>
</dbReference>
<sequence length="71" mass="7542">MRCLFVFANMDGYDSGPKNGLQQDATKPMSKINAKIAGTPGPVAGPVLIRTLPVIGYTIHFSRHGIKGGTK</sequence>
<protein>
    <submittedName>
        <fullName evidence="1">Uncharacterized protein</fullName>
    </submittedName>
</protein>
<evidence type="ECO:0000313" key="1">
    <source>
        <dbReference type="EMBL" id="PXX89656.1"/>
    </source>
</evidence>
<name>A0A2V3ZGT2_9GAMM</name>
<comment type="caution">
    <text evidence="1">The sequence shown here is derived from an EMBL/GenBank/DDBJ whole genome shotgun (WGS) entry which is preliminary data.</text>
</comment>
<reference evidence="2" key="1">
    <citation type="submission" date="2018-05" db="EMBL/GenBank/DDBJ databases">
        <authorList>
            <person name="Lu D."/>
        </authorList>
    </citation>
    <scope>NUCLEOTIDE SEQUENCE [LARGE SCALE GENOMIC DNA]</scope>
    <source>
        <strain evidence="2">F01</strain>
    </source>
</reference>
<evidence type="ECO:0000313" key="2">
    <source>
        <dbReference type="Proteomes" id="UP000253987"/>
    </source>
</evidence>
<organism evidence="1 2">
    <name type="scientific">Marinobacter vulgaris</name>
    <dbReference type="NCBI Taxonomy" id="1928331"/>
    <lineage>
        <taxon>Bacteria</taxon>
        <taxon>Pseudomonadati</taxon>
        <taxon>Pseudomonadota</taxon>
        <taxon>Gammaproteobacteria</taxon>
        <taxon>Pseudomonadales</taxon>
        <taxon>Marinobacteraceae</taxon>
        <taxon>Marinobacter</taxon>
    </lineage>
</organism>
<proteinExistence type="predicted"/>
<reference evidence="1 2" key="2">
    <citation type="submission" date="2018-06" db="EMBL/GenBank/DDBJ databases">
        <title>Marinobactersediminissp. nov, a moderately halophilic bacterium isolated from marine solar saltern.</title>
        <authorList>
            <person name="Zhang Y."/>
        </authorList>
    </citation>
    <scope>NUCLEOTIDE SEQUENCE [LARGE SCALE GENOMIC DNA]</scope>
    <source>
        <strain evidence="1 2">F01</strain>
    </source>
</reference>
<dbReference type="EMBL" id="QFWX01000006">
    <property type="protein sequence ID" value="PXX89656.1"/>
    <property type="molecule type" value="Genomic_DNA"/>
</dbReference>
<dbReference type="AlphaFoldDB" id="A0A2V3ZGT2"/>